<protein>
    <recommendedName>
        <fullName evidence="10">DUF1687-domain-containing protein</fullName>
    </recommendedName>
</protein>
<comment type="subcellular location">
    <subcellularLocation>
        <location evidence="2">Mitochondrion</location>
    </subcellularLocation>
</comment>
<keyword evidence="4" id="KW-0809">Transit peptide</keyword>
<dbReference type="OrthoDB" id="59229at2759"/>
<organism evidence="8 9">
    <name type="scientific">Glonium stellatum</name>
    <dbReference type="NCBI Taxonomy" id="574774"/>
    <lineage>
        <taxon>Eukaryota</taxon>
        <taxon>Fungi</taxon>
        <taxon>Dikarya</taxon>
        <taxon>Ascomycota</taxon>
        <taxon>Pezizomycotina</taxon>
        <taxon>Dothideomycetes</taxon>
        <taxon>Pleosporomycetidae</taxon>
        <taxon>Gloniales</taxon>
        <taxon>Gloniaceae</taxon>
        <taxon>Glonium</taxon>
    </lineage>
</organism>
<keyword evidence="5" id="KW-0560">Oxidoreductase</keyword>
<accession>A0A8E2ETU0</accession>
<dbReference type="InterPro" id="IPR012882">
    <property type="entry name" value="Fmp46"/>
</dbReference>
<evidence type="ECO:0000256" key="4">
    <source>
        <dbReference type="ARBA" id="ARBA00022946"/>
    </source>
</evidence>
<comment type="function">
    <text evidence="1">Putative mitochondrial redox protein which could be involved in the reduction of small toxic molecules.</text>
</comment>
<dbReference type="InterPro" id="IPR036249">
    <property type="entry name" value="Thioredoxin-like_sf"/>
</dbReference>
<evidence type="ECO:0000256" key="3">
    <source>
        <dbReference type="ARBA" id="ARBA00009734"/>
    </source>
</evidence>
<keyword evidence="6" id="KW-0496">Mitochondrion</keyword>
<proteinExistence type="inferred from homology"/>
<comment type="similarity">
    <text evidence="3">Belongs to the FMP46 family.</text>
</comment>
<sequence length="152" mass="16528">MFRKLFKEAGAKDVVTLFHKPSVPASARVLTLLKQANASSVAHATEDQASHHGMQNKAERTEFELDVTEAPPTSDQLRSILEYLGGQGSGAPGRVIRGARDESDAIRKLKENADSFQRPLVVDWHQGKAVIGENQSEILALLKSIPKETGSV</sequence>
<dbReference type="Proteomes" id="UP000250140">
    <property type="component" value="Unassembled WGS sequence"/>
</dbReference>
<keyword evidence="9" id="KW-1185">Reference proteome</keyword>
<dbReference type="Pfam" id="PF07955">
    <property type="entry name" value="DUF1687"/>
    <property type="match status" value="1"/>
</dbReference>
<evidence type="ECO:0008006" key="10">
    <source>
        <dbReference type="Google" id="ProtNLM"/>
    </source>
</evidence>
<evidence type="ECO:0000313" key="9">
    <source>
        <dbReference type="Proteomes" id="UP000250140"/>
    </source>
</evidence>
<gene>
    <name evidence="8" type="ORF">AOQ84DRAFT_324718</name>
</gene>
<reference evidence="8 9" key="1">
    <citation type="journal article" date="2016" name="Nat. Commun.">
        <title>Ectomycorrhizal ecology is imprinted in the genome of the dominant symbiotic fungus Cenococcum geophilum.</title>
        <authorList>
            <consortium name="DOE Joint Genome Institute"/>
            <person name="Peter M."/>
            <person name="Kohler A."/>
            <person name="Ohm R.A."/>
            <person name="Kuo A."/>
            <person name="Krutzmann J."/>
            <person name="Morin E."/>
            <person name="Arend M."/>
            <person name="Barry K.W."/>
            <person name="Binder M."/>
            <person name="Choi C."/>
            <person name="Clum A."/>
            <person name="Copeland A."/>
            <person name="Grisel N."/>
            <person name="Haridas S."/>
            <person name="Kipfer T."/>
            <person name="LaButti K."/>
            <person name="Lindquist E."/>
            <person name="Lipzen A."/>
            <person name="Maire R."/>
            <person name="Meier B."/>
            <person name="Mihaltcheva S."/>
            <person name="Molinier V."/>
            <person name="Murat C."/>
            <person name="Poggeler S."/>
            <person name="Quandt C.A."/>
            <person name="Sperisen C."/>
            <person name="Tritt A."/>
            <person name="Tisserant E."/>
            <person name="Crous P.W."/>
            <person name="Henrissat B."/>
            <person name="Nehls U."/>
            <person name="Egli S."/>
            <person name="Spatafora J.W."/>
            <person name="Grigoriev I.V."/>
            <person name="Martin F.M."/>
        </authorList>
    </citation>
    <scope>NUCLEOTIDE SEQUENCE [LARGE SCALE GENOMIC DNA]</scope>
    <source>
        <strain evidence="8 9">CBS 207.34</strain>
    </source>
</reference>
<dbReference type="GO" id="GO:0005739">
    <property type="term" value="C:mitochondrion"/>
    <property type="evidence" value="ECO:0007669"/>
    <property type="project" value="UniProtKB-SubCell"/>
</dbReference>
<dbReference type="Gene3D" id="3.40.30.10">
    <property type="entry name" value="Glutaredoxin"/>
    <property type="match status" value="1"/>
</dbReference>
<dbReference type="InterPro" id="IPR006660">
    <property type="entry name" value="Arsenate_reductase-like"/>
</dbReference>
<name>A0A8E2ETU0_9PEZI</name>
<evidence type="ECO:0000256" key="1">
    <source>
        <dbReference type="ARBA" id="ARBA00002963"/>
    </source>
</evidence>
<dbReference type="GO" id="GO:0016491">
    <property type="term" value="F:oxidoreductase activity"/>
    <property type="evidence" value="ECO:0007669"/>
    <property type="project" value="UniProtKB-KW"/>
</dbReference>
<dbReference type="AlphaFoldDB" id="A0A8E2ETU0"/>
<dbReference type="PANTHER" id="PTHR28071">
    <property type="entry name" value="REDOX PROTEIN FMP46, MITOCHONDRIAL-RELATED"/>
    <property type="match status" value="1"/>
</dbReference>
<evidence type="ECO:0000256" key="5">
    <source>
        <dbReference type="ARBA" id="ARBA00023002"/>
    </source>
</evidence>
<evidence type="ECO:0000256" key="6">
    <source>
        <dbReference type="ARBA" id="ARBA00023128"/>
    </source>
</evidence>
<evidence type="ECO:0000256" key="2">
    <source>
        <dbReference type="ARBA" id="ARBA00004173"/>
    </source>
</evidence>
<evidence type="ECO:0000256" key="7">
    <source>
        <dbReference type="SAM" id="MobiDB-lite"/>
    </source>
</evidence>
<dbReference type="EMBL" id="KV750564">
    <property type="protein sequence ID" value="OCL04228.1"/>
    <property type="molecule type" value="Genomic_DNA"/>
</dbReference>
<dbReference type="PANTHER" id="PTHR28071:SF1">
    <property type="entry name" value="REDOX PROTEIN FMP46, MITOCHONDRIAL-RELATED"/>
    <property type="match status" value="1"/>
</dbReference>
<feature type="region of interest" description="Disordered" evidence="7">
    <location>
        <begin position="41"/>
        <end position="61"/>
    </location>
</feature>
<dbReference type="PROSITE" id="PS51353">
    <property type="entry name" value="ARSC"/>
    <property type="match status" value="1"/>
</dbReference>
<dbReference type="SUPFAM" id="SSF52833">
    <property type="entry name" value="Thioredoxin-like"/>
    <property type="match status" value="1"/>
</dbReference>
<evidence type="ECO:0000313" key="8">
    <source>
        <dbReference type="EMBL" id="OCL04228.1"/>
    </source>
</evidence>